<reference evidence="2" key="1">
    <citation type="submission" date="2021-02" db="EMBL/GenBank/DDBJ databases">
        <title>Infant gut strain persistence is associated with maternal origin, phylogeny, and functional potential including surface adhesion and iron acquisition.</title>
        <authorList>
            <person name="Lou Y.C."/>
        </authorList>
    </citation>
    <scope>NUCLEOTIDE SEQUENCE</scope>
    <source>
        <strain evidence="2">L3_106_000M1_dasL3_106_000M1_concoct_15</strain>
    </source>
</reference>
<proteinExistence type="predicted"/>
<accession>A0A943I0Q6</accession>
<dbReference type="Proteomes" id="UP000754226">
    <property type="component" value="Unassembled WGS sequence"/>
</dbReference>
<protein>
    <recommendedName>
        <fullName evidence="4">ATPase</fullName>
    </recommendedName>
</protein>
<name>A0A943I0Q6_9FIRM</name>
<keyword evidence="1" id="KW-0175">Coiled coil</keyword>
<gene>
    <name evidence="2" type="ORF">KHX13_02135</name>
</gene>
<evidence type="ECO:0008006" key="4">
    <source>
        <dbReference type="Google" id="ProtNLM"/>
    </source>
</evidence>
<dbReference type="AlphaFoldDB" id="A0A943I0Q6"/>
<dbReference type="EMBL" id="JAGZCZ010000002">
    <property type="protein sequence ID" value="MBS5519125.1"/>
    <property type="molecule type" value="Genomic_DNA"/>
</dbReference>
<sequence length="182" mass="20500">MELDNILDELDDVLSSAASIPVFNYKLVKASDVDMILEKLRGAVPLEIKRAHDLLEEQKDIKEKAHAEADQIIEQARAEADRIVDLAKAEADRLVRQEEVVKAAEDKANSIIATTQQYDRDMRAAADAYADKLHSESMQYAMDVFNYLEDNLNKTLTAVRDNGQALRSSYESDNQIESGDRK</sequence>
<organism evidence="2 3">
    <name type="scientific">Acidaminococcus intestini</name>
    <dbReference type="NCBI Taxonomy" id="187327"/>
    <lineage>
        <taxon>Bacteria</taxon>
        <taxon>Bacillati</taxon>
        <taxon>Bacillota</taxon>
        <taxon>Negativicutes</taxon>
        <taxon>Acidaminococcales</taxon>
        <taxon>Acidaminococcaceae</taxon>
        <taxon>Acidaminococcus</taxon>
    </lineage>
</organism>
<feature type="coiled-coil region" evidence="1">
    <location>
        <begin position="48"/>
        <end position="107"/>
    </location>
</feature>
<evidence type="ECO:0000313" key="3">
    <source>
        <dbReference type="Proteomes" id="UP000754226"/>
    </source>
</evidence>
<comment type="caution">
    <text evidence="2">The sequence shown here is derived from an EMBL/GenBank/DDBJ whole genome shotgun (WGS) entry which is preliminary data.</text>
</comment>
<evidence type="ECO:0000313" key="2">
    <source>
        <dbReference type="EMBL" id="MBS5519125.1"/>
    </source>
</evidence>
<evidence type="ECO:0000256" key="1">
    <source>
        <dbReference type="SAM" id="Coils"/>
    </source>
</evidence>